<dbReference type="GeneID" id="45569104"/>
<keyword evidence="4" id="KW-1185">Reference proteome</keyword>
<protein>
    <submittedName>
        <fullName evidence="2">Membrane protein</fullName>
    </submittedName>
</protein>
<evidence type="ECO:0000313" key="4">
    <source>
        <dbReference type="Proteomes" id="UP000031914"/>
    </source>
</evidence>
<dbReference type="EMBL" id="CP009787">
    <property type="protein sequence ID" value="AJJ09726.1"/>
    <property type="molecule type" value="Genomic_DNA"/>
</dbReference>
<dbReference type="AlphaFoldDB" id="A0A0U1HU10"/>
<evidence type="ECO:0000256" key="1">
    <source>
        <dbReference type="SAM" id="Phobius"/>
    </source>
</evidence>
<keyword evidence="1" id="KW-1133">Transmembrane helix</keyword>
<reference evidence="3 5" key="2">
    <citation type="submission" date="2015-03" db="EMBL/GenBank/DDBJ databases">
        <authorList>
            <person name="Murphy D."/>
        </authorList>
    </citation>
    <scope>NUCLEOTIDE SEQUENCE [LARGE SCALE GENOMIC DNA]</scope>
    <source>
        <strain evidence="3 5">68/02</strain>
    </source>
</reference>
<evidence type="ECO:0000313" key="3">
    <source>
        <dbReference type="EMBL" id="CQI90941.1"/>
    </source>
</evidence>
<keyword evidence="1" id="KW-0472">Membrane</keyword>
<dbReference type="OrthoDB" id="6474586at2"/>
<evidence type="ECO:0000313" key="5">
    <source>
        <dbReference type="Proteomes" id="UP000042054"/>
    </source>
</evidence>
<keyword evidence="1" id="KW-0812">Transmembrane</keyword>
<feature type="transmembrane region" description="Helical" evidence="1">
    <location>
        <begin position="30"/>
        <end position="50"/>
    </location>
</feature>
<dbReference type="Proteomes" id="UP000042054">
    <property type="component" value="Unassembled WGS sequence"/>
</dbReference>
<proteinExistence type="predicted"/>
<evidence type="ECO:0000313" key="2">
    <source>
        <dbReference type="EMBL" id="AJJ09726.1"/>
    </source>
</evidence>
<dbReference type="Proteomes" id="UP000031914">
    <property type="component" value="Chromosome"/>
</dbReference>
<dbReference type="KEGG" id="yro:CH64_3847"/>
<dbReference type="RefSeq" id="WP_032816093.1">
    <property type="nucleotide sequence ID" value="NZ_CABIHO010000017.1"/>
</dbReference>
<organism evidence="3 5">
    <name type="scientific">Yersinia rohdei</name>
    <dbReference type="NCBI Taxonomy" id="29485"/>
    <lineage>
        <taxon>Bacteria</taxon>
        <taxon>Pseudomonadati</taxon>
        <taxon>Pseudomonadota</taxon>
        <taxon>Gammaproteobacteria</taxon>
        <taxon>Enterobacterales</taxon>
        <taxon>Yersiniaceae</taxon>
        <taxon>Yersinia</taxon>
    </lineage>
</organism>
<gene>
    <name evidence="2" type="ORF">CH64_3847</name>
    <name evidence="3" type="ORF">ERS008555_02289</name>
</gene>
<dbReference type="EMBL" id="CTKE01000010">
    <property type="protein sequence ID" value="CQI90941.1"/>
    <property type="molecule type" value="Genomic_DNA"/>
</dbReference>
<sequence>MGPTIFGIIFGVFLIAAGLADIHDENLASLTFWVDALLILVGAVFLLGLAKFIGRKRNKP</sequence>
<name>A0A0U1HU10_YERRO</name>
<reference evidence="2 4" key="1">
    <citation type="journal article" date="2015" name="Genome Announc.">
        <title>Thirty-Two Complete Genome Assemblies of Nine Yersinia Species, Including Y. pestis, Y. pseudotuberculosis, and Y. enterocolitica.</title>
        <authorList>
            <person name="Johnson S.L."/>
            <person name="Daligault H.E."/>
            <person name="Davenport K.W."/>
            <person name="Jaissle J."/>
            <person name="Frey K.G."/>
            <person name="Ladner J.T."/>
            <person name="Broomall S.M."/>
            <person name="Bishop-Lilly K.A."/>
            <person name="Bruce D.C."/>
            <person name="Coyne S.R."/>
            <person name="Gibbons H.S."/>
            <person name="Lo C.C."/>
            <person name="Munk A.C."/>
            <person name="Rosenzweig C.N."/>
            <person name="Koroleva G.I."/>
            <person name="Palacios G.F."/>
            <person name="Redden C.L."/>
            <person name="Xu Y."/>
            <person name="Minogue T.D."/>
            <person name="Chain P.S."/>
        </authorList>
    </citation>
    <scope>NUCLEOTIDE SEQUENCE [LARGE SCALE GENOMIC DNA]</scope>
    <source>
        <strain evidence="2 4">YRA</strain>
    </source>
</reference>
<accession>A0A0U1HU10</accession>